<keyword evidence="4" id="KW-1185">Reference proteome</keyword>
<protein>
    <submittedName>
        <fullName evidence="3">Amidohydrolase family-domain-containing protein</fullName>
    </submittedName>
</protein>
<dbReference type="Pfam" id="PF07969">
    <property type="entry name" value="Amidohydro_3"/>
    <property type="match status" value="1"/>
</dbReference>
<dbReference type="GO" id="GO:0016810">
    <property type="term" value="F:hydrolase activity, acting on carbon-nitrogen (but not peptide) bonds"/>
    <property type="evidence" value="ECO:0007669"/>
    <property type="project" value="InterPro"/>
</dbReference>
<proteinExistence type="predicted"/>
<dbReference type="Gene3D" id="3.20.20.140">
    <property type="entry name" value="Metal-dependent hydrolases"/>
    <property type="match status" value="1"/>
</dbReference>
<dbReference type="InterPro" id="IPR013108">
    <property type="entry name" value="Amidohydro_3"/>
</dbReference>
<dbReference type="InterPro" id="IPR011059">
    <property type="entry name" value="Metal-dep_hydrolase_composite"/>
</dbReference>
<feature type="transmembrane region" description="Helical" evidence="1">
    <location>
        <begin position="12"/>
        <end position="37"/>
    </location>
</feature>
<organism evidence="3 4">
    <name type="scientific">Chaetomium strumarium</name>
    <dbReference type="NCBI Taxonomy" id="1170767"/>
    <lineage>
        <taxon>Eukaryota</taxon>
        <taxon>Fungi</taxon>
        <taxon>Dikarya</taxon>
        <taxon>Ascomycota</taxon>
        <taxon>Pezizomycotina</taxon>
        <taxon>Sordariomycetes</taxon>
        <taxon>Sordariomycetidae</taxon>
        <taxon>Sordariales</taxon>
        <taxon>Chaetomiaceae</taxon>
        <taxon>Chaetomium</taxon>
    </lineage>
</organism>
<keyword evidence="1" id="KW-1133">Transmembrane helix</keyword>
<dbReference type="RefSeq" id="XP_062727022.1">
    <property type="nucleotide sequence ID" value="XM_062868528.1"/>
</dbReference>
<dbReference type="GeneID" id="87887357"/>
<dbReference type="SUPFAM" id="SSF51556">
    <property type="entry name" value="Metallo-dependent hydrolases"/>
    <property type="match status" value="1"/>
</dbReference>
<dbReference type="Gene3D" id="3.10.310.70">
    <property type="match status" value="1"/>
</dbReference>
<dbReference type="PANTHER" id="PTHR22642">
    <property type="entry name" value="IMIDAZOLONEPROPIONASE"/>
    <property type="match status" value="1"/>
</dbReference>
<evidence type="ECO:0000259" key="2">
    <source>
        <dbReference type="Pfam" id="PF07969"/>
    </source>
</evidence>
<comment type="caution">
    <text evidence="3">The sequence shown here is derived from an EMBL/GenBank/DDBJ whole genome shotgun (WGS) entry which is preliminary data.</text>
</comment>
<dbReference type="Proteomes" id="UP001273166">
    <property type="component" value="Unassembled WGS sequence"/>
</dbReference>
<dbReference type="SUPFAM" id="SSF51338">
    <property type="entry name" value="Composite domain of metallo-dependent hydrolases"/>
    <property type="match status" value="1"/>
</dbReference>
<dbReference type="InterPro" id="IPR032466">
    <property type="entry name" value="Metal_Hydrolase"/>
</dbReference>
<evidence type="ECO:0000313" key="4">
    <source>
        <dbReference type="Proteomes" id="UP001273166"/>
    </source>
</evidence>
<keyword evidence="1" id="KW-0472">Membrane</keyword>
<dbReference type="AlphaFoldDB" id="A0AAJ0H3N5"/>
<reference evidence="3" key="2">
    <citation type="submission" date="2023-06" db="EMBL/GenBank/DDBJ databases">
        <authorList>
            <consortium name="Lawrence Berkeley National Laboratory"/>
            <person name="Mondo S.J."/>
            <person name="Hensen N."/>
            <person name="Bonometti L."/>
            <person name="Westerberg I."/>
            <person name="Brannstrom I.O."/>
            <person name="Guillou S."/>
            <person name="Cros-Aarteil S."/>
            <person name="Calhoun S."/>
            <person name="Haridas S."/>
            <person name="Kuo A."/>
            <person name="Pangilinan J."/>
            <person name="Riley R."/>
            <person name="Labutti K."/>
            <person name="Andreopoulos B."/>
            <person name="Lipzen A."/>
            <person name="Chen C."/>
            <person name="Yanf M."/>
            <person name="Daum C."/>
            <person name="Ng V."/>
            <person name="Clum A."/>
            <person name="Steindorff A."/>
            <person name="Ohm R."/>
            <person name="Martin F."/>
            <person name="Silar P."/>
            <person name="Natvig D."/>
            <person name="Lalanne C."/>
            <person name="Gautier V."/>
            <person name="Ament-Velasquez S.L."/>
            <person name="Kruys A."/>
            <person name="Hutchinson M.I."/>
            <person name="Powell A.J."/>
            <person name="Barry K."/>
            <person name="Miller A.N."/>
            <person name="Grigoriev I.V."/>
            <person name="Debuchy R."/>
            <person name="Gladieux P."/>
            <person name="Thoren M.H."/>
            <person name="Johannesson H."/>
        </authorList>
    </citation>
    <scope>NUCLEOTIDE SEQUENCE</scope>
    <source>
        <strain evidence="3">CBS 333.67</strain>
    </source>
</reference>
<dbReference type="Gene3D" id="2.30.40.10">
    <property type="entry name" value="Urease, subunit C, domain 1"/>
    <property type="match status" value="1"/>
</dbReference>
<dbReference type="EMBL" id="JAUDZG010000001">
    <property type="protein sequence ID" value="KAK3311242.1"/>
    <property type="molecule type" value="Genomic_DNA"/>
</dbReference>
<dbReference type="PANTHER" id="PTHR22642:SF21">
    <property type="entry name" value="PERIPLASMIC PROTEIN"/>
    <property type="match status" value="1"/>
</dbReference>
<reference evidence="3" key="1">
    <citation type="journal article" date="2023" name="Mol. Phylogenet. Evol.">
        <title>Genome-scale phylogeny and comparative genomics of the fungal order Sordariales.</title>
        <authorList>
            <person name="Hensen N."/>
            <person name="Bonometti L."/>
            <person name="Westerberg I."/>
            <person name="Brannstrom I.O."/>
            <person name="Guillou S."/>
            <person name="Cros-Aarteil S."/>
            <person name="Calhoun S."/>
            <person name="Haridas S."/>
            <person name="Kuo A."/>
            <person name="Mondo S."/>
            <person name="Pangilinan J."/>
            <person name="Riley R."/>
            <person name="LaButti K."/>
            <person name="Andreopoulos B."/>
            <person name="Lipzen A."/>
            <person name="Chen C."/>
            <person name="Yan M."/>
            <person name="Daum C."/>
            <person name="Ng V."/>
            <person name="Clum A."/>
            <person name="Steindorff A."/>
            <person name="Ohm R.A."/>
            <person name="Martin F."/>
            <person name="Silar P."/>
            <person name="Natvig D.O."/>
            <person name="Lalanne C."/>
            <person name="Gautier V."/>
            <person name="Ament-Velasquez S.L."/>
            <person name="Kruys A."/>
            <person name="Hutchinson M.I."/>
            <person name="Powell A.J."/>
            <person name="Barry K."/>
            <person name="Miller A.N."/>
            <person name="Grigoriev I.V."/>
            <person name="Debuchy R."/>
            <person name="Gladieux P."/>
            <person name="Hiltunen Thoren M."/>
            <person name="Johannesson H."/>
        </authorList>
    </citation>
    <scope>NUCLEOTIDE SEQUENCE</scope>
    <source>
        <strain evidence="3">CBS 333.67</strain>
    </source>
</reference>
<keyword evidence="1" id="KW-0812">Transmembrane</keyword>
<evidence type="ECO:0000313" key="3">
    <source>
        <dbReference type="EMBL" id="KAK3311242.1"/>
    </source>
</evidence>
<accession>A0AAJ0H3N5</accession>
<sequence>MVLLQRLGYNSLYVCYLVALAIVCRVYGASMTVLGLAEEKSSGDTHGTIYANNIFSNDGMPDPYRDGTLKGSLILHNGRIHTMDAGNRVVGVLGIRDGWIVYAGHDVEEAERRTAPGLSPTRKIDLRRRVAIPGLIDCHNHIVLLGNRPGYHTPLERAFTVADVLYTYRRRASAVPPGAFITTIGGFAPIQFRESQLPTLSELDSAVPNHPVFISTGFSGPATTNSRGKAFFERLPGDASVSVAANGSIAAGLENGKALLALRQQLTFADRVRSAQDAMAYAASVGVTTHLDQGAFPASNTAADGSGNEDLLAMHLPFLSVYDSASRQQYDNDHDQRSVPPLIRLRINHLHADADGSLPTLTNRLRYSYPFFGNAMVRTGGIGEFAVSIDQYAGGELFESAAARIARAGWRLEVHSLTDADYRGQIEGFERVDAAAGGIKSLRWVVAHVPRITVEYLRRLKALGGGVNLSGFMYLAAAGPGANGTAPAGPPFRTIVASGIPAGFGPDGANIAPLSPWPHAYYATTGRNAKGEVINRGQTIGRQKVLEMFTRDNTWFLGGPDEDVLGVLEVGRLGDVAVLSDDYFAVSDDEVKKLRSVLTVVGGVVVHDSGDLRY</sequence>
<gene>
    <name evidence="3" type="ORF">B0T15DRAFT_520866</name>
</gene>
<evidence type="ECO:0000256" key="1">
    <source>
        <dbReference type="SAM" id="Phobius"/>
    </source>
</evidence>
<feature type="domain" description="Amidohydrolase 3" evidence="2">
    <location>
        <begin position="124"/>
        <end position="607"/>
    </location>
</feature>
<name>A0AAJ0H3N5_9PEZI</name>